<accession>A0ABW7LTR3</accession>
<reference evidence="1 2" key="1">
    <citation type="submission" date="2024-10" db="EMBL/GenBank/DDBJ databases">
        <title>Aeromonas and Pseudomonas from the Cagarras Archipelago, Rio de Janeiro, Brazil.</title>
        <authorList>
            <person name="Canellas A.L.B."/>
            <person name="Laport M.S."/>
        </authorList>
    </citation>
    <scope>NUCLEOTIDE SEQUENCE [LARGE SCALE GENOMIC DNA]</scope>
    <source>
        <strain evidence="1 2">CPF-4</strain>
    </source>
</reference>
<proteinExistence type="predicted"/>
<comment type="caution">
    <text evidence="1">The sequence shown here is derived from an EMBL/GenBank/DDBJ whole genome shotgun (WGS) entry which is preliminary data.</text>
</comment>
<dbReference type="EMBL" id="JBINXB010000002">
    <property type="protein sequence ID" value="MFH6564921.1"/>
    <property type="molecule type" value="Genomic_DNA"/>
</dbReference>
<name>A0ABW7LTR3_9PSED</name>
<keyword evidence="2" id="KW-1185">Reference proteome</keyword>
<protein>
    <recommendedName>
        <fullName evidence="3">DUF3077 domain-containing protein</fullName>
    </recommendedName>
</protein>
<evidence type="ECO:0000313" key="2">
    <source>
        <dbReference type="Proteomes" id="UP001609821"/>
    </source>
</evidence>
<evidence type="ECO:0008006" key="3">
    <source>
        <dbReference type="Google" id="ProtNLM"/>
    </source>
</evidence>
<dbReference type="Proteomes" id="UP001609821">
    <property type="component" value="Unassembled WGS sequence"/>
</dbReference>
<organism evidence="1 2">
    <name type="scientific">Pseudomonas kulmbachensis</name>
    <dbReference type="NCBI Taxonomy" id="3043408"/>
    <lineage>
        <taxon>Bacteria</taxon>
        <taxon>Pseudomonadati</taxon>
        <taxon>Pseudomonadota</taxon>
        <taxon>Gammaproteobacteria</taxon>
        <taxon>Pseudomonadales</taxon>
        <taxon>Pseudomonadaceae</taxon>
        <taxon>Pseudomonas</taxon>
    </lineage>
</organism>
<gene>
    <name evidence="1" type="ORF">ACHMWK_02850</name>
</gene>
<sequence>MPLTKPSQALYRDLKESAFNLEGACADLGRVASRLSGTDTLELMKVIGRLYGEVDRLAACAGEVEAGVITRAKSE</sequence>
<dbReference type="RefSeq" id="WP_321837857.1">
    <property type="nucleotide sequence ID" value="NZ_CAVMKE010000007.1"/>
</dbReference>
<evidence type="ECO:0000313" key="1">
    <source>
        <dbReference type="EMBL" id="MFH6564921.1"/>
    </source>
</evidence>